<dbReference type="EMBL" id="UINC01001261">
    <property type="protein sequence ID" value="SUZ75903.1"/>
    <property type="molecule type" value="Genomic_DNA"/>
</dbReference>
<evidence type="ECO:0000256" key="3">
    <source>
        <dbReference type="ARBA" id="ARBA00012438"/>
    </source>
</evidence>
<evidence type="ECO:0000256" key="2">
    <source>
        <dbReference type="ARBA" id="ARBA00004370"/>
    </source>
</evidence>
<dbReference type="Gene3D" id="1.10.287.130">
    <property type="match status" value="1"/>
</dbReference>
<keyword evidence="10 11" id="KW-0472">Membrane</keyword>
<evidence type="ECO:0000256" key="11">
    <source>
        <dbReference type="SAM" id="Phobius"/>
    </source>
</evidence>
<dbReference type="EC" id="2.7.13.3" evidence="3"/>
<dbReference type="InterPro" id="IPR036890">
    <property type="entry name" value="HATPase_C_sf"/>
</dbReference>
<dbReference type="SMART" id="SM00388">
    <property type="entry name" value="HisKA"/>
    <property type="match status" value="1"/>
</dbReference>
<proteinExistence type="predicted"/>
<evidence type="ECO:0000259" key="13">
    <source>
        <dbReference type="PROSITE" id="PS50885"/>
    </source>
</evidence>
<dbReference type="PROSITE" id="PS50885">
    <property type="entry name" value="HAMP"/>
    <property type="match status" value="1"/>
</dbReference>
<feature type="domain" description="Histidine kinase" evidence="12">
    <location>
        <begin position="242"/>
        <end position="454"/>
    </location>
</feature>
<dbReference type="SUPFAM" id="SSF55874">
    <property type="entry name" value="ATPase domain of HSP90 chaperone/DNA topoisomerase II/histidine kinase"/>
    <property type="match status" value="1"/>
</dbReference>
<evidence type="ECO:0000256" key="8">
    <source>
        <dbReference type="ARBA" id="ARBA00022989"/>
    </source>
</evidence>
<dbReference type="CDD" id="cd06225">
    <property type="entry name" value="HAMP"/>
    <property type="match status" value="1"/>
</dbReference>
<accession>A0A381QE14</accession>
<keyword evidence="7" id="KW-0418">Kinase</keyword>
<keyword evidence="4" id="KW-0597">Phosphoprotein</keyword>
<evidence type="ECO:0000256" key="10">
    <source>
        <dbReference type="ARBA" id="ARBA00023136"/>
    </source>
</evidence>
<dbReference type="Gene3D" id="6.10.340.10">
    <property type="match status" value="1"/>
</dbReference>
<comment type="catalytic activity">
    <reaction evidence="1">
        <text>ATP + protein L-histidine = ADP + protein N-phospho-L-histidine.</text>
        <dbReference type="EC" id="2.7.13.3"/>
    </reaction>
</comment>
<reference evidence="14" key="1">
    <citation type="submission" date="2018-05" db="EMBL/GenBank/DDBJ databases">
        <authorList>
            <person name="Lanie J.A."/>
            <person name="Ng W.-L."/>
            <person name="Kazmierczak K.M."/>
            <person name="Andrzejewski T.M."/>
            <person name="Davidsen T.M."/>
            <person name="Wayne K.J."/>
            <person name="Tettelin H."/>
            <person name="Glass J.I."/>
            <person name="Rusch D."/>
            <person name="Podicherti R."/>
            <person name="Tsui H.-C.T."/>
            <person name="Winkler M.E."/>
        </authorList>
    </citation>
    <scope>NUCLEOTIDE SEQUENCE</scope>
</reference>
<dbReference type="PANTHER" id="PTHR45436">
    <property type="entry name" value="SENSOR HISTIDINE KINASE YKOH"/>
    <property type="match status" value="1"/>
</dbReference>
<dbReference type="PRINTS" id="PR00344">
    <property type="entry name" value="BCTRLSENSOR"/>
</dbReference>
<feature type="domain" description="HAMP" evidence="13">
    <location>
        <begin position="182"/>
        <end position="234"/>
    </location>
</feature>
<dbReference type="InterPro" id="IPR003661">
    <property type="entry name" value="HisK_dim/P_dom"/>
</dbReference>
<keyword evidence="6 11" id="KW-0812">Transmembrane</keyword>
<comment type="subcellular location">
    <subcellularLocation>
        <location evidence="2">Membrane</location>
    </subcellularLocation>
</comment>
<keyword evidence="9" id="KW-0902">Two-component regulatory system</keyword>
<dbReference type="InterPro" id="IPR050428">
    <property type="entry name" value="TCS_sensor_his_kinase"/>
</dbReference>
<dbReference type="Pfam" id="PF02518">
    <property type="entry name" value="HATPase_c"/>
    <property type="match status" value="1"/>
</dbReference>
<dbReference type="SMART" id="SM00387">
    <property type="entry name" value="HATPase_c"/>
    <property type="match status" value="1"/>
</dbReference>
<evidence type="ECO:0000256" key="9">
    <source>
        <dbReference type="ARBA" id="ARBA00023012"/>
    </source>
</evidence>
<dbReference type="PANTHER" id="PTHR45436:SF5">
    <property type="entry name" value="SENSOR HISTIDINE KINASE TRCS"/>
    <property type="match status" value="1"/>
</dbReference>
<organism evidence="14">
    <name type="scientific">marine metagenome</name>
    <dbReference type="NCBI Taxonomy" id="408172"/>
    <lineage>
        <taxon>unclassified sequences</taxon>
        <taxon>metagenomes</taxon>
        <taxon>ecological metagenomes</taxon>
    </lineage>
</organism>
<dbReference type="Gene3D" id="3.30.565.10">
    <property type="entry name" value="Histidine kinase-like ATPase, C-terminal domain"/>
    <property type="match status" value="1"/>
</dbReference>
<protein>
    <recommendedName>
        <fullName evidence="3">histidine kinase</fullName>
        <ecNumber evidence="3">2.7.13.3</ecNumber>
    </recommendedName>
</protein>
<gene>
    <name evidence="14" type="ORF">METZ01_LOCUS28757</name>
</gene>
<dbReference type="InterPro" id="IPR004358">
    <property type="entry name" value="Sig_transdc_His_kin-like_C"/>
</dbReference>
<sequence length="456" mass="49153">MRARVIGAFTLGAAVAALVLVVITYGLSRQSMLQQREESSERQFFANARQVQSSLRAEDPDLTRLLESLPSLSGSRSIIRTGDETWTSLSLTPNDLPSELVTAVIQTSNALTMRYRLDDQPVLAFGLQLQPGAASTLDEVAYFELVPLVEVENTLESLALILLVGGALTVLVGVGIGLWASGGLLRPLTDISEAATSIAHGRFDTRLEEVRDPDLAALVNSFNEMAAAMESRITRDARFASDVSHELRSPLMTLRTSIEVIRHRREELSDRTKQALELLNDEVVRFEQLVQDLLDLSRSDSGPMENDLVNIEELVKASLGLTEGDASVEVIGTARGALVMGDKRRLAQVLDNLLRNAEKYGGGATRVTVTPNGGNIEITIEDSGPGVAPSERSLIFERFTRGAAARKRGAGDGAGLGLALVDEHTRRHGGSARVEGKADGGPGARFIITLPRAGRR</sequence>
<evidence type="ECO:0000256" key="6">
    <source>
        <dbReference type="ARBA" id="ARBA00022692"/>
    </source>
</evidence>
<evidence type="ECO:0000259" key="12">
    <source>
        <dbReference type="PROSITE" id="PS50109"/>
    </source>
</evidence>
<dbReference type="InterPro" id="IPR005467">
    <property type="entry name" value="His_kinase_dom"/>
</dbReference>
<dbReference type="PROSITE" id="PS50109">
    <property type="entry name" value="HIS_KIN"/>
    <property type="match status" value="1"/>
</dbReference>
<dbReference type="GO" id="GO:0005886">
    <property type="term" value="C:plasma membrane"/>
    <property type="evidence" value="ECO:0007669"/>
    <property type="project" value="TreeGrafter"/>
</dbReference>
<dbReference type="AlphaFoldDB" id="A0A381QE14"/>
<evidence type="ECO:0000256" key="1">
    <source>
        <dbReference type="ARBA" id="ARBA00000085"/>
    </source>
</evidence>
<dbReference type="GO" id="GO:0000155">
    <property type="term" value="F:phosphorelay sensor kinase activity"/>
    <property type="evidence" value="ECO:0007669"/>
    <property type="project" value="InterPro"/>
</dbReference>
<evidence type="ECO:0000256" key="4">
    <source>
        <dbReference type="ARBA" id="ARBA00022553"/>
    </source>
</evidence>
<dbReference type="CDD" id="cd00082">
    <property type="entry name" value="HisKA"/>
    <property type="match status" value="1"/>
</dbReference>
<dbReference type="CDD" id="cd00075">
    <property type="entry name" value="HATPase"/>
    <property type="match status" value="1"/>
</dbReference>
<keyword evidence="5" id="KW-0808">Transferase</keyword>
<dbReference type="SUPFAM" id="SSF158472">
    <property type="entry name" value="HAMP domain-like"/>
    <property type="match status" value="1"/>
</dbReference>
<dbReference type="InterPro" id="IPR003594">
    <property type="entry name" value="HATPase_dom"/>
</dbReference>
<evidence type="ECO:0000256" key="7">
    <source>
        <dbReference type="ARBA" id="ARBA00022777"/>
    </source>
</evidence>
<feature type="transmembrane region" description="Helical" evidence="11">
    <location>
        <begin position="6"/>
        <end position="27"/>
    </location>
</feature>
<evidence type="ECO:0000256" key="5">
    <source>
        <dbReference type="ARBA" id="ARBA00022679"/>
    </source>
</evidence>
<evidence type="ECO:0000313" key="14">
    <source>
        <dbReference type="EMBL" id="SUZ75903.1"/>
    </source>
</evidence>
<dbReference type="SUPFAM" id="SSF47384">
    <property type="entry name" value="Homodimeric domain of signal transducing histidine kinase"/>
    <property type="match status" value="1"/>
</dbReference>
<feature type="transmembrane region" description="Helical" evidence="11">
    <location>
        <begin position="158"/>
        <end position="180"/>
    </location>
</feature>
<dbReference type="Pfam" id="PF00512">
    <property type="entry name" value="HisKA"/>
    <property type="match status" value="1"/>
</dbReference>
<dbReference type="InterPro" id="IPR003660">
    <property type="entry name" value="HAMP_dom"/>
</dbReference>
<dbReference type="Pfam" id="PF00672">
    <property type="entry name" value="HAMP"/>
    <property type="match status" value="1"/>
</dbReference>
<dbReference type="SMART" id="SM00304">
    <property type="entry name" value="HAMP"/>
    <property type="match status" value="1"/>
</dbReference>
<dbReference type="InterPro" id="IPR036097">
    <property type="entry name" value="HisK_dim/P_sf"/>
</dbReference>
<name>A0A381QE14_9ZZZZ</name>
<keyword evidence="8 11" id="KW-1133">Transmembrane helix</keyword>